<dbReference type="Gene3D" id="1.25.10.10">
    <property type="entry name" value="Leucine-rich Repeat Variant"/>
    <property type="match status" value="1"/>
</dbReference>
<dbReference type="EMBL" id="CADEPI010000315">
    <property type="protein sequence ID" value="CAB3383601.1"/>
    <property type="molecule type" value="Genomic_DNA"/>
</dbReference>
<dbReference type="Pfam" id="PF19282">
    <property type="entry name" value="Exportin-T"/>
    <property type="match status" value="1"/>
</dbReference>
<proteinExistence type="inferred from homology"/>
<dbReference type="GO" id="GO:0071528">
    <property type="term" value="P:tRNA re-export from nucleus"/>
    <property type="evidence" value="ECO:0007669"/>
    <property type="project" value="UniProtKB-UniRule"/>
</dbReference>
<comment type="similarity">
    <text evidence="10">Belongs to the exportin family.</text>
</comment>
<dbReference type="GO" id="GO:0000049">
    <property type="term" value="F:tRNA binding"/>
    <property type="evidence" value="ECO:0007669"/>
    <property type="project" value="UniProtKB-UniRule"/>
</dbReference>
<name>A0A8S1DS29_9INSE</name>
<evidence type="ECO:0000256" key="10">
    <source>
        <dbReference type="RuleBase" id="RU366037"/>
    </source>
</evidence>
<gene>
    <name evidence="14" type="ORF">CLODIP_2_CD01272</name>
</gene>
<dbReference type="PANTHER" id="PTHR15952">
    <property type="entry name" value="EXPORTIN-T/LOS1"/>
    <property type="match status" value="1"/>
</dbReference>
<feature type="compositionally biased region" description="Basic and acidic residues" evidence="11">
    <location>
        <begin position="1"/>
        <end position="19"/>
    </location>
</feature>
<keyword evidence="15" id="KW-1185">Reference proteome</keyword>
<dbReference type="InterPro" id="IPR013598">
    <property type="entry name" value="Exportin-1/Importin-b-like"/>
</dbReference>
<dbReference type="GO" id="GO:0031267">
    <property type="term" value="F:small GTPase binding"/>
    <property type="evidence" value="ECO:0007669"/>
    <property type="project" value="InterPro"/>
</dbReference>
<dbReference type="SUPFAM" id="SSF48371">
    <property type="entry name" value="ARM repeat"/>
    <property type="match status" value="1"/>
</dbReference>
<dbReference type="AlphaFoldDB" id="A0A8S1DS29"/>
<dbReference type="InterPro" id="IPR016024">
    <property type="entry name" value="ARM-type_fold"/>
</dbReference>
<comment type="function">
    <text evidence="10">tRNA nucleus export receptor which facilitates tRNA translocation across the nuclear pore complex.</text>
</comment>
<keyword evidence="5 10" id="KW-0820">tRNA-binding</keyword>
<dbReference type="Pfam" id="PF08389">
    <property type="entry name" value="Xpo1"/>
    <property type="match status" value="1"/>
</dbReference>
<comment type="subcellular location">
    <subcellularLocation>
        <location evidence="1 10">Cytoplasm</location>
    </subcellularLocation>
    <subcellularLocation>
        <location evidence="10">Nucleus</location>
    </subcellularLocation>
    <text evidence="10">Shuttles between the nucleus and the cytoplasm.</text>
</comment>
<organism evidence="14 15">
    <name type="scientific">Cloeon dipterum</name>
    <dbReference type="NCBI Taxonomy" id="197152"/>
    <lineage>
        <taxon>Eukaryota</taxon>
        <taxon>Metazoa</taxon>
        <taxon>Ecdysozoa</taxon>
        <taxon>Arthropoda</taxon>
        <taxon>Hexapoda</taxon>
        <taxon>Insecta</taxon>
        <taxon>Pterygota</taxon>
        <taxon>Palaeoptera</taxon>
        <taxon>Ephemeroptera</taxon>
        <taxon>Pisciforma</taxon>
        <taxon>Baetidae</taxon>
        <taxon>Cloeon</taxon>
    </lineage>
</organism>
<feature type="compositionally biased region" description="Basic residues" evidence="11">
    <location>
        <begin position="20"/>
        <end position="29"/>
    </location>
</feature>
<keyword evidence="6 10" id="KW-0694">RNA-binding</keyword>
<evidence type="ECO:0000313" key="14">
    <source>
        <dbReference type="EMBL" id="CAB3383601.1"/>
    </source>
</evidence>
<evidence type="ECO:0000256" key="1">
    <source>
        <dbReference type="ARBA" id="ARBA00004496"/>
    </source>
</evidence>
<keyword evidence="3 10" id="KW-0813">Transport</keyword>
<reference evidence="14 15" key="1">
    <citation type="submission" date="2020-04" db="EMBL/GenBank/DDBJ databases">
        <authorList>
            <person name="Alioto T."/>
            <person name="Alioto T."/>
            <person name="Gomez Garrido J."/>
        </authorList>
    </citation>
    <scope>NUCLEOTIDE SEQUENCE [LARGE SCALE GENOMIC DNA]</scope>
</reference>
<dbReference type="InterPro" id="IPR045546">
    <property type="entry name" value="Exportin-T_C"/>
</dbReference>
<evidence type="ECO:0000256" key="2">
    <source>
        <dbReference type="ARBA" id="ARBA00018928"/>
    </source>
</evidence>
<evidence type="ECO:0000256" key="8">
    <source>
        <dbReference type="ARBA" id="ARBA00029784"/>
    </source>
</evidence>
<dbReference type="GO" id="GO:0016363">
    <property type="term" value="C:nuclear matrix"/>
    <property type="evidence" value="ECO:0007669"/>
    <property type="project" value="TreeGrafter"/>
</dbReference>
<evidence type="ECO:0000259" key="12">
    <source>
        <dbReference type="Pfam" id="PF08389"/>
    </source>
</evidence>
<evidence type="ECO:0000256" key="6">
    <source>
        <dbReference type="ARBA" id="ARBA00022884"/>
    </source>
</evidence>
<dbReference type="Proteomes" id="UP000494165">
    <property type="component" value="Unassembled WGS sequence"/>
</dbReference>
<dbReference type="InterPro" id="IPR040017">
    <property type="entry name" value="XPOT"/>
</dbReference>
<sequence>MRSGDQWRSEEKHGLDSVVRRRSSFKGYKKNPTNMDRALLQNLSQLANSTSKEDQREAILYFNQLTTSESAWKQCMELLLTDLALDEKVKYLCLQIIEHFIKDRYGAASIDEQMSLKQFLLQWIQLQCSRNLNQEDYIRNKIAQVFCLIFIQDYPTRWSSFFVDLMGTLSFGLQAADNYLRVLHTIDTDVTSREAVDTPAEAERNNMIKDTIRETCVTEMFDSWLFILNTFENSQPDVAGRCLQVVGAYISWIDISFVFKYNFIPILVQHLSNTKLRQDAAHCLLGIVNKGMDPAQKKELVSSLINILDGHNVLNPQNSNYTDDELDFTIKMSKLINGMGMMLIDCYNKFHKTRNEAEVVSTLTMVERMMPCIIGFLANDYDDVSAAIIEFCKVYIYTVKINNIRTVRQDQIMCSLLSTVIKKLKYDQSYNFVTEGEDEAEFFDFRKQVKVILDNLVGFNRDFVLSFAEKFVSETIPKWRYISFLDVEVAIALVYYIGEALPNSGGNLLTGVVPNALRNMVRTLVVHELSSHAHSAVKLMYFETIVRYEKFFLVEPGHLQTVLLSFVSDQGIRNVNVKVQSRCVYLFSRFIRTVKSHILDFIPSLLNMLKGLTGLNVPPQSVATPMMENKFILSDGDQIFIYESISTLIMASRLNNESKTVLFEELVNPLVQAIAPLQAEMQSELNPVRKEALADCICHAMALTSRSSKAFSAQTAMKSIGCHKLYMRALETFFHICVLGPEHQHQQKLQSAMRQYLHRMVVCLDIDIIPIVPTISSILVNANNAHSFQEYLPILIQLITKFKKEVIPFLTVSFMLIIHSMLRVLKQPVDESDEESVRDKQSLQRNYFHFISTIVSSNELILVLDCAEVQATEQLLNTVVQGAVELTDPVAQRTCFTILKRLVQLWGGRADKPSFQQYMEAIVMACIVAPLRPTFDLSDTQYTSVLTEIAACLKAVVGLRFQNLDKYLCDSVFPLHHIRAEMASDFVNALNNYDMKAFKNFLKQFVLKLKP</sequence>
<dbReference type="GO" id="GO:0005737">
    <property type="term" value="C:cytoplasm"/>
    <property type="evidence" value="ECO:0007669"/>
    <property type="project" value="UniProtKB-SubCell"/>
</dbReference>
<evidence type="ECO:0000256" key="7">
    <source>
        <dbReference type="ARBA" id="ARBA00023242"/>
    </source>
</evidence>
<dbReference type="OrthoDB" id="26399at2759"/>
<dbReference type="GO" id="GO:0005643">
    <property type="term" value="C:nuclear pore"/>
    <property type="evidence" value="ECO:0007669"/>
    <property type="project" value="TreeGrafter"/>
</dbReference>
<comment type="caution">
    <text evidence="14">The sequence shown here is derived from an EMBL/GenBank/DDBJ whole genome shotgun (WGS) entry which is preliminary data.</text>
</comment>
<protein>
    <recommendedName>
        <fullName evidence="2 10">Exportin-T</fullName>
    </recommendedName>
    <alternativeName>
        <fullName evidence="8 10">Exportin(tRNA)</fullName>
    </alternativeName>
    <alternativeName>
        <fullName evidence="9 10">tRNA exportin</fullName>
    </alternativeName>
</protein>
<evidence type="ECO:0000256" key="9">
    <source>
        <dbReference type="ARBA" id="ARBA00032199"/>
    </source>
</evidence>
<evidence type="ECO:0000313" key="15">
    <source>
        <dbReference type="Proteomes" id="UP000494165"/>
    </source>
</evidence>
<feature type="domain" description="Exportin-1/Importin-beta-like" evidence="12">
    <location>
        <begin position="136"/>
        <end position="284"/>
    </location>
</feature>
<dbReference type="InterPro" id="IPR011989">
    <property type="entry name" value="ARM-like"/>
</dbReference>
<evidence type="ECO:0000256" key="4">
    <source>
        <dbReference type="ARBA" id="ARBA00022490"/>
    </source>
</evidence>
<accession>A0A8S1DS29</accession>
<evidence type="ECO:0000256" key="11">
    <source>
        <dbReference type="SAM" id="MobiDB-lite"/>
    </source>
</evidence>
<keyword evidence="7 10" id="KW-0539">Nucleus</keyword>
<evidence type="ECO:0000256" key="5">
    <source>
        <dbReference type="ARBA" id="ARBA00022555"/>
    </source>
</evidence>
<keyword evidence="4 10" id="KW-0963">Cytoplasm</keyword>
<evidence type="ECO:0000259" key="13">
    <source>
        <dbReference type="Pfam" id="PF19282"/>
    </source>
</evidence>
<dbReference type="PANTHER" id="PTHR15952:SF11">
    <property type="entry name" value="EXPORTIN-T"/>
    <property type="match status" value="1"/>
</dbReference>
<evidence type="ECO:0000256" key="3">
    <source>
        <dbReference type="ARBA" id="ARBA00022448"/>
    </source>
</evidence>
<feature type="domain" description="Exportin-T C-terminal" evidence="13">
    <location>
        <begin position="363"/>
        <end position="1008"/>
    </location>
</feature>
<feature type="region of interest" description="Disordered" evidence="11">
    <location>
        <begin position="1"/>
        <end position="32"/>
    </location>
</feature>